<organism evidence="2 3">
    <name type="scientific">Paramecium sonneborni</name>
    <dbReference type="NCBI Taxonomy" id="65129"/>
    <lineage>
        <taxon>Eukaryota</taxon>
        <taxon>Sar</taxon>
        <taxon>Alveolata</taxon>
        <taxon>Ciliophora</taxon>
        <taxon>Intramacronucleata</taxon>
        <taxon>Oligohymenophorea</taxon>
        <taxon>Peniculida</taxon>
        <taxon>Parameciidae</taxon>
        <taxon>Paramecium</taxon>
    </lineage>
</organism>
<proteinExistence type="predicted"/>
<reference evidence="2" key="1">
    <citation type="submission" date="2021-01" db="EMBL/GenBank/DDBJ databases">
        <authorList>
            <consortium name="Genoscope - CEA"/>
            <person name="William W."/>
        </authorList>
    </citation>
    <scope>NUCLEOTIDE SEQUENCE</scope>
</reference>
<accession>A0A8S1RIQ3</accession>
<feature type="coiled-coil region" evidence="1">
    <location>
        <begin position="121"/>
        <end position="183"/>
    </location>
</feature>
<evidence type="ECO:0000256" key="1">
    <source>
        <dbReference type="SAM" id="Coils"/>
    </source>
</evidence>
<evidence type="ECO:0000313" key="2">
    <source>
        <dbReference type="EMBL" id="CAD8128058.1"/>
    </source>
</evidence>
<protein>
    <submittedName>
        <fullName evidence="2">Uncharacterized protein</fullName>
    </submittedName>
</protein>
<keyword evidence="1" id="KW-0175">Coiled coil</keyword>
<keyword evidence="3" id="KW-1185">Reference proteome</keyword>
<evidence type="ECO:0000313" key="3">
    <source>
        <dbReference type="Proteomes" id="UP000692954"/>
    </source>
</evidence>
<sequence length="572" mass="67950">MKNISQVQSQEYFQKKSAKSASLTKRFSEREKGWNNRIIISEQILGVIPREYSNKKILPQIKGGTASIVQKYIQMHKNQQELEYLVECEQKIFETKLEQVRQVHKLYNVPKIHQNVFNEILSSSNDKLKVLEEELKLMDQKLSPILHCIFTITARENCLNLIQNQLRQQKQEEKEKLMELIYDYRILSLNTLESIVKWQQYVENKNICIQFSLDDDDIGYCQRFYSDYEILRPQLIKFIEVSESSDPFFVKQLGSNQTKLYARVRRAEVELLNLYELYKPQNCFEKILLERCIQLNDFKISRIDTQEQYVIRGYQICGFSNYDTLRETMNLIGYKEVQRIKKDTQVLLWNMQMVYLRIQAGGHLAQQVNEAKGNLYLKLSFQIGLYRSVKLFNMFTIGKSLKEIQNAKIFSQLKKVQLNQELLVKLEFSNKTIEKAKIMVVTTLYYYNTSLNIIYGKPYTFMPDIWSSEVIMKELCALQHHLDDYQLLNCFKQILDKCLLFLLESNVIQLKLLYNKYCYAKQNYQSYNALLVSYIEVEMKMNQTIEIIRNINKFDARVHILTQLKQHYSSQN</sequence>
<comment type="caution">
    <text evidence="2">The sequence shown here is derived from an EMBL/GenBank/DDBJ whole genome shotgun (WGS) entry which is preliminary data.</text>
</comment>
<dbReference type="Proteomes" id="UP000692954">
    <property type="component" value="Unassembled WGS sequence"/>
</dbReference>
<name>A0A8S1RIQ3_9CILI</name>
<dbReference type="AlphaFoldDB" id="A0A8S1RIQ3"/>
<gene>
    <name evidence="2" type="ORF">PSON_ATCC_30995.1.T1820084</name>
</gene>
<dbReference type="EMBL" id="CAJJDN010000182">
    <property type="protein sequence ID" value="CAD8128058.1"/>
    <property type="molecule type" value="Genomic_DNA"/>
</dbReference>